<evidence type="ECO:0000313" key="5">
    <source>
        <dbReference type="EMBL" id="KKP69691.1"/>
    </source>
</evidence>
<evidence type="ECO:0000256" key="4">
    <source>
        <dbReference type="HAMAP-Rule" id="MF_01369"/>
    </source>
</evidence>
<dbReference type="GO" id="GO:0003735">
    <property type="term" value="F:structural constituent of ribosome"/>
    <property type="evidence" value="ECO:0007669"/>
    <property type="project" value="InterPro"/>
</dbReference>
<dbReference type="Gene3D" id="3.30.70.330">
    <property type="match status" value="1"/>
</dbReference>
<evidence type="ECO:0000256" key="2">
    <source>
        <dbReference type="ARBA" id="ARBA00022980"/>
    </source>
</evidence>
<dbReference type="SUPFAM" id="SSF54189">
    <property type="entry name" value="Ribosomal proteins S24e, L23 and L15e"/>
    <property type="match status" value="1"/>
</dbReference>
<organism evidence="5 6">
    <name type="scientific">candidate division CPR3 bacterium GW2011_GWF2_35_18</name>
    <dbReference type="NCBI Taxonomy" id="1618350"/>
    <lineage>
        <taxon>Bacteria</taxon>
        <taxon>Bacteria division CPR3</taxon>
    </lineage>
</organism>
<keyword evidence="4" id="KW-0699">rRNA-binding</keyword>
<gene>
    <name evidence="4" type="primary">rplW</name>
    <name evidence="5" type="ORF">UR67_C0004G0088</name>
</gene>
<keyword evidence="3 4" id="KW-0687">Ribonucleoprotein</keyword>
<dbReference type="NCBIfam" id="NF004363">
    <property type="entry name" value="PRK05738.2-4"/>
    <property type="match status" value="1"/>
</dbReference>
<dbReference type="GO" id="GO:0019843">
    <property type="term" value="F:rRNA binding"/>
    <property type="evidence" value="ECO:0007669"/>
    <property type="project" value="UniProtKB-UniRule"/>
</dbReference>
<protein>
    <recommendedName>
        <fullName evidence="4">Large ribosomal subunit protein uL23</fullName>
    </recommendedName>
</protein>
<comment type="caution">
    <text evidence="5">The sequence shown here is derived from an EMBL/GenBank/DDBJ whole genome shotgun (WGS) entry which is preliminary data.</text>
</comment>
<dbReference type="AlphaFoldDB" id="A0A0G0C0Q1"/>
<accession>A0A0G0C0Q1</accession>
<keyword evidence="2 4" id="KW-0689">Ribosomal protein</keyword>
<sequence>MELTSVIIRPIISEKSLNNTAKNRYTFQVHKNATKHEIKNAVENKFSVDVLDVKVVNIRGKKVTFGKKRIAGKKEDKRKAIVTIKAEQKIDAFDLGQEKK</sequence>
<dbReference type="Proteomes" id="UP000034581">
    <property type="component" value="Unassembled WGS sequence"/>
</dbReference>
<name>A0A0G0C0Q1_UNCC3</name>
<dbReference type="GO" id="GO:1990904">
    <property type="term" value="C:ribonucleoprotein complex"/>
    <property type="evidence" value="ECO:0007669"/>
    <property type="project" value="UniProtKB-KW"/>
</dbReference>
<reference evidence="5 6" key="1">
    <citation type="journal article" date="2015" name="Nature">
        <title>rRNA introns, odd ribosomes, and small enigmatic genomes across a large radiation of phyla.</title>
        <authorList>
            <person name="Brown C.T."/>
            <person name="Hug L.A."/>
            <person name="Thomas B.C."/>
            <person name="Sharon I."/>
            <person name="Castelle C.J."/>
            <person name="Singh A."/>
            <person name="Wilkins M.J."/>
            <person name="Williams K.H."/>
            <person name="Banfield J.F."/>
        </authorList>
    </citation>
    <scope>NUCLEOTIDE SEQUENCE [LARGE SCALE GENOMIC DNA]</scope>
</reference>
<dbReference type="STRING" id="1618350.UR67_C0004G0088"/>
<comment type="similarity">
    <text evidence="1 4">Belongs to the universal ribosomal protein uL23 family.</text>
</comment>
<proteinExistence type="inferred from homology"/>
<dbReference type="InterPro" id="IPR012677">
    <property type="entry name" value="Nucleotide-bd_a/b_plait_sf"/>
</dbReference>
<comment type="subunit">
    <text evidence="4">Part of the 50S ribosomal subunit. Contacts protein L29, and trigger factor when it is bound to the ribosome.</text>
</comment>
<dbReference type="InterPro" id="IPR012678">
    <property type="entry name" value="Ribosomal_uL23/eL15/eS24_sf"/>
</dbReference>
<dbReference type="GO" id="GO:0006412">
    <property type="term" value="P:translation"/>
    <property type="evidence" value="ECO:0007669"/>
    <property type="project" value="UniProtKB-UniRule"/>
</dbReference>
<dbReference type="Pfam" id="PF00276">
    <property type="entry name" value="Ribosomal_L23"/>
    <property type="match status" value="1"/>
</dbReference>
<dbReference type="EMBL" id="LBQB01000004">
    <property type="protein sequence ID" value="KKP69691.1"/>
    <property type="molecule type" value="Genomic_DNA"/>
</dbReference>
<dbReference type="HAMAP" id="MF_01369_B">
    <property type="entry name" value="Ribosomal_uL23_B"/>
    <property type="match status" value="1"/>
</dbReference>
<evidence type="ECO:0000256" key="3">
    <source>
        <dbReference type="ARBA" id="ARBA00023274"/>
    </source>
</evidence>
<dbReference type="InterPro" id="IPR013025">
    <property type="entry name" value="Ribosomal_uL23-like"/>
</dbReference>
<evidence type="ECO:0000313" key="6">
    <source>
        <dbReference type="Proteomes" id="UP000034581"/>
    </source>
</evidence>
<keyword evidence="4" id="KW-0694">RNA-binding</keyword>
<dbReference type="GO" id="GO:0005840">
    <property type="term" value="C:ribosome"/>
    <property type="evidence" value="ECO:0007669"/>
    <property type="project" value="UniProtKB-KW"/>
</dbReference>
<comment type="function">
    <text evidence="4">One of the early assembly proteins it binds 23S rRNA. One of the proteins that surrounds the polypeptide exit tunnel on the outside of the ribosome. Forms the main docking site for trigger factor binding to the ribosome.</text>
</comment>
<evidence type="ECO:0000256" key="1">
    <source>
        <dbReference type="ARBA" id="ARBA00006700"/>
    </source>
</evidence>